<keyword evidence="10" id="KW-1185">Reference proteome</keyword>
<dbReference type="AlphaFoldDB" id="A0A2T7P9E0"/>
<dbReference type="InterPro" id="IPR007276">
    <property type="entry name" value="Nop14"/>
</dbReference>
<evidence type="ECO:0000313" key="10">
    <source>
        <dbReference type="Proteomes" id="UP000245119"/>
    </source>
</evidence>
<accession>A0A2T7P9E0</accession>
<dbReference type="Proteomes" id="UP000245119">
    <property type="component" value="Linkage Group LG5"/>
</dbReference>
<evidence type="ECO:0008006" key="11">
    <source>
        <dbReference type="Google" id="ProtNLM"/>
    </source>
</evidence>
<dbReference type="EMBL" id="PZQS01000005">
    <property type="protein sequence ID" value="PVD30034.1"/>
    <property type="molecule type" value="Genomic_DNA"/>
</dbReference>
<evidence type="ECO:0000256" key="6">
    <source>
        <dbReference type="ARBA" id="ARBA00024695"/>
    </source>
</evidence>
<dbReference type="OrthoDB" id="441771at2759"/>
<dbReference type="GO" id="GO:0030490">
    <property type="term" value="P:maturation of SSU-rRNA"/>
    <property type="evidence" value="ECO:0007669"/>
    <property type="project" value="TreeGrafter"/>
</dbReference>
<protein>
    <recommendedName>
        <fullName evidence="11">Nucleolar protein 14</fullName>
    </recommendedName>
</protein>
<reference evidence="9 10" key="1">
    <citation type="submission" date="2018-04" db="EMBL/GenBank/DDBJ databases">
        <title>The genome of golden apple snail Pomacea canaliculata provides insight into stress tolerance and invasive adaptation.</title>
        <authorList>
            <person name="Liu C."/>
            <person name="Liu B."/>
            <person name="Ren Y."/>
            <person name="Zhang Y."/>
            <person name="Wang H."/>
            <person name="Li S."/>
            <person name="Jiang F."/>
            <person name="Yin L."/>
            <person name="Zhang G."/>
            <person name="Qian W."/>
            <person name="Fan W."/>
        </authorList>
    </citation>
    <scope>NUCLEOTIDE SEQUENCE [LARGE SCALE GENOMIC DNA]</scope>
    <source>
        <strain evidence="9">SZHN2017</strain>
        <tissue evidence="9">Muscle</tissue>
    </source>
</reference>
<name>A0A2T7P9E0_POMCA</name>
<feature type="region of interest" description="Disordered" evidence="8">
    <location>
        <begin position="1"/>
        <end position="61"/>
    </location>
</feature>
<dbReference type="GO" id="GO:0032040">
    <property type="term" value="C:small-subunit processome"/>
    <property type="evidence" value="ECO:0007669"/>
    <property type="project" value="InterPro"/>
</dbReference>
<dbReference type="PANTHER" id="PTHR23183">
    <property type="entry name" value="NOP14"/>
    <property type="match status" value="1"/>
</dbReference>
<evidence type="ECO:0000256" key="1">
    <source>
        <dbReference type="ARBA" id="ARBA00004604"/>
    </source>
</evidence>
<organism evidence="9 10">
    <name type="scientific">Pomacea canaliculata</name>
    <name type="common">Golden apple snail</name>
    <dbReference type="NCBI Taxonomy" id="400727"/>
    <lineage>
        <taxon>Eukaryota</taxon>
        <taxon>Metazoa</taxon>
        <taxon>Spiralia</taxon>
        <taxon>Lophotrochozoa</taxon>
        <taxon>Mollusca</taxon>
        <taxon>Gastropoda</taxon>
        <taxon>Caenogastropoda</taxon>
        <taxon>Architaenioglossa</taxon>
        <taxon>Ampullarioidea</taxon>
        <taxon>Ampullariidae</taxon>
        <taxon>Pomacea</taxon>
    </lineage>
</organism>
<feature type="coiled-coil region" evidence="7">
    <location>
        <begin position="247"/>
        <end position="277"/>
    </location>
</feature>
<dbReference type="Pfam" id="PF04147">
    <property type="entry name" value="Nop14"/>
    <property type="match status" value="1"/>
</dbReference>
<keyword evidence="7" id="KW-0175">Coiled coil</keyword>
<evidence type="ECO:0000256" key="8">
    <source>
        <dbReference type="SAM" id="MobiDB-lite"/>
    </source>
</evidence>
<dbReference type="PANTHER" id="PTHR23183:SF0">
    <property type="entry name" value="NUCLEOLAR PROTEIN 14"/>
    <property type="match status" value="1"/>
</dbReference>
<comment type="caution">
    <text evidence="9">The sequence shown here is derived from an EMBL/GenBank/DDBJ whole genome shotgun (WGS) entry which is preliminary data.</text>
</comment>
<evidence type="ECO:0000256" key="2">
    <source>
        <dbReference type="ARBA" id="ARBA00007466"/>
    </source>
</evidence>
<evidence type="ECO:0000256" key="7">
    <source>
        <dbReference type="SAM" id="Coils"/>
    </source>
</evidence>
<keyword evidence="4" id="KW-0698">rRNA processing</keyword>
<evidence type="ECO:0000313" key="9">
    <source>
        <dbReference type="EMBL" id="PVD30034.1"/>
    </source>
</evidence>
<feature type="compositionally biased region" description="Basic and acidic residues" evidence="8">
    <location>
        <begin position="1"/>
        <end position="24"/>
    </location>
</feature>
<keyword evidence="5" id="KW-0539">Nucleus</keyword>
<evidence type="ECO:0000256" key="5">
    <source>
        <dbReference type="ARBA" id="ARBA00023242"/>
    </source>
</evidence>
<proteinExistence type="inferred from homology"/>
<sequence length="714" mass="82287">MGKKKNNADKVRNRTSASKEKKLNPFEFKINRQKHFVVGRNNHNTGQVGKPGQSRSKANKRRMQTLLVELKQSGKANVFRDQRLGEKNPSLSAEEKAIQRFALERKSQNQRKGLLEIGEEEELTHYGQSLADIEKFEDPIDDSDLEEDGRISGKMVADEHFGGFLTHKSETSEKKSWKERMGELILQTRKEKMERQTEKDNVARQTEELDKEWKATVLPSRKEDKKIVDDYDIAVNMLRFETKGKPSDRLKTEEELAKEEAERLQRLEEQKKVAEAAKKELPYTFEAPENYEGLLSLLADLSIDQQLLVIERLYACHHPSLAEGNKQKLEQLFSQLLQYLMDSMAQEDPVQLFDSMTATLYKLMKHNPDSGASAVLQLLLNRHEEFQQICQRRSGRGKYMGLDTMLLLKLIHVLFPTSDFRHPVVTPAFYFITSMLGQSPVQNEGDVAAGLFLCVLSLEYVAESSRFIPEAINFLHGLLFMAAEKDPNKVEKVFPPFKPVGPNVDLLKIDQDFQGDIPALSISRTLGAGVQKQTLDTDDFRVSAISTTVRLLQEFSHLYHKLPAAVQVFAPIRIMLNKLPIKKYPTALQESIKKLSSTLEKDSHMKVLPLTMEKKKPQPLRQFEPRVEEVFDGKKKRKGNREFQEKQRLQHKLKREYKGALREIRKDSRFLAKQQLKETLELDSERKRKLNRLYADLALQEGDFKALKRQKNKS</sequence>
<dbReference type="GO" id="GO:0030692">
    <property type="term" value="C:Noc4p-Nop14p complex"/>
    <property type="evidence" value="ECO:0007669"/>
    <property type="project" value="TreeGrafter"/>
</dbReference>
<comment type="function">
    <text evidence="6">Involved in nucleolar processing of pre-18S ribosomal RNA. Has a role in the nuclear export of 40S pre-ribosomal subunit to the cytoplasm.</text>
</comment>
<gene>
    <name evidence="9" type="ORF">C0Q70_09295</name>
</gene>
<evidence type="ECO:0000256" key="4">
    <source>
        <dbReference type="ARBA" id="ARBA00022552"/>
    </source>
</evidence>
<dbReference type="STRING" id="400727.A0A2T7P9E0"/>
<comment type="subcellular location">
    <subcellularLocation>
        <location evidence="1">Nucleus</location>
        <location evidence="1">Nucleolus</location>
    </subcellularLocation>
</comment>
<comment type="similarity">
    <text evidence="2">Belongs to the NOP14 family.</text>
</comment>
<evidence type="ECO:0000256" key="3">
    <source>
        <dbReference type="ARBA" id="ARBA00022517"/>
    </source>
</evidence>
<keyword evidence="3" id="KW-0690">Ribosome biogenesis</keyword>